<dbReference type="EMBL" id="KB908910">
    <property type="protein sequence ID" value="EOB15551.1"/>
    <property type="molecule type" value="Genomic_DNA"/>
</dbReference>
<name>R0KXC5_NOSB1</name>
<dbReference type="AlphaFoldDB" id="R0KXC5"/>
<accession>R0KXC5</accession>
<proteinExistence type="predicted"/>
<dbReference type="HOGENOM" id="CLU_2831800_0_0_1"/>
<dbReference type="VEuPathDB" id="MicrosporidiaDB:NBO_2g0043"/>
<sequence length="66" mass="7300">MFSVCKNISGCNVLMLGSISEKFKRSISSVFKDSMVSKDVEFSVLNLCEYELTVDVKLSSITLAKV</sequence>
<gene>
    <name evidence="1" type="ORF">NBO_2g0043</name>
</gene>
<dbReference type="Proteomes" id="UP000016927">
    <property type="component" value="Unassembled WGS sequence"/>
</dbReference>
<reference evidence="1 2" key="1">
    <citation type="journal article" date="2013" name="BMC Genomics">
        <title>Comparative genomics of parasitic silkworm microsporidia reveal an association between genome expansion and host adaptation.</title>
        <authorList>
            <person name="Pan G."/>
            <person name="Xu J."/>
            <person name="Li T."/>
            <person name="Xia Q."/>
            <person name="Liu S.L."/>
            <person name="Zhang G."/>
            <person name="Li S."/>
            <person name="Li C."/>
            <person name="Liu H."/>
            <person name="Yang L."/>
            <person name="Liu T."/>
            <person name="Zhang X."/>
            <person name="Wu Z."/>
            <person name="Fan W."/>
            <person name="Dang X."/>
            <person name="Xiang H."/>
            <person name="Tao M."/>
            <person name="Li Y."/>
            <person name="Hu J."/>
            <person name="Li Z."/>
            <person name="Lin L."/>
            <person name="Luo J."/>
            <person name="Geng L."/>
            <person name="Wang L."/>
            <person name="Long M."/>
            <person name="Wan Y."/>
            <person name="He N."/>
            <person name="Zhang Z."/>
            <person name="Lu C."/>
            <person name="Keeling P.J."/>
            <person name="Wang J."/>
            <person name="Xiang Z."/>
            <person name="Zhou Z."/>
        </authorList>
    </citation>
    <scope>NUCLEOTIDE SEQUENCE [LARGE SCALE GENOMIC DNA]</scope>
    <source>
        <strain evidence="2">CQ1 / CVCC 102059</strain>
    </source>
</reference>
<evidence type="ECO:0000313" key="2">
    <source>
        <dbReference type="Proteomes" id="UP000016927"/>
    </source>
</evidence>
<protein>
    <submittedName>
        <fullName evidence="1">Uncharacterized protein</fullName>
    </submittedName>
</protein>
<organism evidence="1 2">
    <name type="scientific">Nosema bombycis (strain CQ1 / CVCC 102059)</name>
    <name type="common">Microsporidian parasite</name>
    <name type="synonym">Pebrine of silkworm</name>
    <dbReference type="NCBI Taxonomy" id="578461"/>
    <lineage>
        <taxon>Eukaryota</taxon>
        <taxon>Fungi</taxon>
        <taxon>Fungi incertae sedis</taxon>
        <taxon>Microsporidia</taxon>
        <taxon>Nosematidae</taxon>
        <taxon>Nosema</taxon>
    </lineage>
</organism>
<keyword evidence="2" id="KW-1185">Reference proteome</keyword>
<evidence type="ECO:0000313" key="1">
    <source>
        <dbReference type="EMBL" id="EOB15551.1"/>
    </source>
</evidence>